<accession>A0A8S5LQ17</accession>
<sequence length="47" mass="5342">MRSIAIKCSCLVVTKAELRSLVRANESLDYVRANESLDYVRAQRKKG</sequence>
<dbReference type="EMBL" id="BK015890">
    <property type="protein sequence ID" value="DAD71984.1"/>
    <property type="molecule type" value="Genomic_DNA"/>
</dbReference>
<proteinExistence type="predicted"/>
<name>A0A8S5LQ17_9CAUD</name>
<evidence type="ECO:0000313" key="1">
    <source>
        <dbReference type="EMBL" id="DAD71984.1"/>
    </source>
</evidence>
<protein>
    <submittedName>
        <fullName evidence="1">Uncharacterized protein</fullName>
    </submittedName>
</protein>
<organism evidence="1">
    <name type="scientific">Myoviridae sp. ct0f722</name>
    <dbReference type="NCBI Taxonomy" id="2827599"/>
    <lineage>
        <taxon>Viruses</taxon>
        <taxon>Duplodnaviria</taxon>
        <taxon>Heunggongvirae</taxon>
        <taxon>Uroviricota</taxon>
        <taxon>Caudoviricetes</taxon>
    </lineage>
</organism>
<reference evidence="1" key="1">
    <citation type="journal article" date="2021" name="Proc. Natl. Acad. Sci. U.S.A.">
        <title>A Catalog of Tens of Thousands of Viruses from Human Metagenomes Reveals Hidden Associations with Chronic Diseases.</title>
        <authorList>
            <person name="Tisza M.J."/>
            <person name="Buck C.B."/>
        </authorList>
    </citation>
    <scope>NUCLEOTIDE SEQUENCE</scope>
    <source>
        <strain evidence="1">Ct0f722</strain>
    </source>
</reference>